<name>A0ABY7DP67_MYAAR</name>
<feature type="transmembrane region" description="Helical" evidence="7">
    <location>
        <begin position="322"/>
        <end position="343"/>
    </location>
</feature>
<feature type="domain" description="ABC transporter" evidence="8">
    <location>
        <begin position="1028"/>
        <end position="1269"/>
    </location>
</feature>
<dbReference type="SMART" id="SM00382">
    <property type="entry name" value="AAA"/>
    <property type="match status" value="2"/>
</dbReference>
<dbReference type="InterPro" id="IPR003593">
    <property type="entry name" value="AAA+_ATPase"/>
</dbReference>
<dbReference type="InterPro" id="IPR056264">
    <property type="entry name" value="R2_ABCA1-4-like"/>
</dbReference>
<accession>A0ABY7DP67</accession>
<keyword evidence="4" id="KW-0067">ATP-binding</keyword>
<protein>
    <submittedName>
        <fullName evidence="9">ABCA5-like protein</fullName>
    </submittedName>
</protein>
<keyword evidence="6 7" id="KW-0472">Membrane</keyword>
<feature type="transmembrane region" description="Helical" evidence="7">
    <location>
        <begin position="288"/>
        <end position="316"/>
    </location>
</feature>
<evidence type="ECO:0000256" key="7">
    <source>
        <dbReference type="SAM" id="Phobius"/>
    </source>
</evidence>
<dbReference type="InterPro" id="IPR027417">
    <property type="entry name" value="P-loop_NTPase"/>
</dbReference>
<evidence type="ECO:0000259" key="8">
    <source>
        <dbReference type="PROSITE" id="PS50893"/>
    </source>
</evidence>
<keyword evidence="2 7" id="KW-0812">Transmembrane</keyword>
<dbReference type="InterPro" id="IPR026082">
    <property type="entry name" value="ABCA"/>
</dbReference>
<evidence type="ECO:0000313" key="9">
    <source>
        <dbReference type="EMBL" id="WAQ99496.1"/>
    </source>
</evidence>
<dbReference type="Pfam" id="PF12698">
    <property type="entry name" value="ABC2_membrane_3"/>
    <property type="match status" value="1"/>
</dbReference>
<dbReference type="Pfam" id="PF00005">
    <property type="entry name" value="ABC_tran"/>
    <property type="match status" value="2"/>
</dbReference>
<keyword evidence="3" id="KW-0547">Nucleotide-binding</keyword>
<feature type="transmembrane region" description="Helical" evidence="7">
    <location>
        <begin position="350"/>
        <end position="372"/>
    </location>
</feature>
<dbReference type="SUPFAM" id="SSF52540">
    <property type="entry name" value="P-loop containing nucleoside triphosphate hydrolases"/>
    <property type="match status" value="2"/>
</dbReference>
<feature type="transmembrane region" description="Helical" evidence="7">
    <location>
        <begin position="430"/>
        <end position="451"/>
    </location>
</feature>
<dbReference type="Gene3D" id="3.40.50.300">
    <property type="entry name" value="P-loop containing nucleotide triphosphate hydrolases"/>
    <property type="match status" value="3"/>
</dbReference>
<dbReference type="CDD" id="cd03263">
    <property type="entry name" value="ABC_subfamily_A"/>
    <property type="match status" value="2"/>
</dbReference>
<dbReference type="PROSITE" id="PS50893">
    <property type="entry name" value="ABC_TRANSPORTER_2"/>
    <property type="match status" value="2"/>
</dbReference>
<feature type="transmembrane region" description="Helical" evidence="7">
    <location>
        <begin position="387"/>
        <end position="409"/>
    </location>
</feature>
<feature type="transmembrane region" description="Helical" evidence="7">
    <location>
        <begin position="945"/>
        <end position="966"/>
    </location>
</feature>
<sequence length="1364" mass="152976">MKMKIEMKMERASLFRQWKILVWKNYLLKKRNKKYTLQEILTPLYMLLLMVSVNALVQSRSSPELHSFPEYNIANKSLHRPLSGHILVVPDNVRVRDIMNTTVNILEAQFDAENIELKFFSTEEKAANFYQSGEENVFAGIIFKFGRNQSFGDFHYVIRFPFTDIDVANFLYRDQSQCRTLDGSNNKDKCDANIYLHTGFAALQTAVDSALVGQIMKKTPIFPRVKVKMMPKPSFQPDTKATQIRSAVFFVLAYSPLLNVLVITLVAEKEKKLKEIMTMMGLREVALWSSWAAVYAVLIAIVTLLVTFIAWVAQIFVNSNMLILFLMLYMYGLSIITASFTITTFLNKTVIAGAVTNILTILIGILYFAVAFTQTPTATGLSYSIPFSARCLLCLLSPFSLAIAIDQTVFLDLGGSGLTFSTLTSGEFPVLVPLAFLILDTGLYFLLALVFDRILPKDNGTGQPPCFMFRSSSLHTSVRKALREIVDMARETEEDTGVDEEMVEPVSNEIRQKLGISINNMTTVFGKGKEKVMAVNGLSLDIYEDQVTAILGHNGAGKTTTLNILTGLSKATSGTAHILGLDVSQPSNMVKIRSMMGVCPQENILFDDLTCAEHLTLFAAIKGVKQIEQELLFLDEPTAGVDTDSRRHIWSVLKGLKKGRIIVLNTHVMEEADILADRKAIITKGTLKCCGSSVFLKNRFGIGYHLNVVLRADTTHEDVHSYVSKFIPGLKIGKVHKKEVDFVLPLTQVSKFPALFAGLEEEMAMPVWKSLGVINYGISMTTLEEVFLQIGKEGENSKLKDLKNKHPVPYKDDEQLLSSSQLEVEDEDNYNETDFSKLHCGKLLSGKQLKWEQFKAVLWMRILNDKRNKGQLLLQGEHPNEFALKAFYYTTMKGFMPYEGSAIHAIPVLINLMSNCLLKRLAHLSGISHHDYSVSISSMLWPSSLSPYSITSIIGLNTFALAFVFLQTRMGLDIVKDRQRKHQYTLLDDDDDITVDIDIEDEDVRMERRRVQAFKFETQVPACMVCGVRKEYPKPGARRCCCCWGKGKVHVAVDNSSFAVRRGEVFGLLGPNGAGKSTTLSLITDDVKPNRGQISICGLNNHSSQFTSLHPMGFCPQVDALWASLTLKEHLECYAQIRGLSREKRRVVINFLLKYLNLKEDADKLTPVLSGGTKRKLSYCMSILGNPCAVLLDEPSTGIDPHAKQLLWKMILGSVKSLDCGVLLTTHNMEEADALCSRIAIMVNGKLECLGSGQHLKNKFGSNYILDVKSKTAIEEKPNREVMDRIKAYVSKHFPGAEIREEFDDRAQFKIPRTSIASLARAFSLLEEAKTSDLVEEYSFTQPTLEQVFLEFTRNQQIDDLTKQ</sequence>
<evidence type="ECO:0000256" key="6">
    <source>
        <dbReference type="ARBA" id="ARBA00023136"/>
    </source>
</evidence>
<evidence type="ECO:0000256" key="3">
    <source>
        <dbReference type="ARBA" id="ARBA00022741"/>
    </source>
</evidence>
<comment type="subcellular location">
    <subcellularLocation>
        <location evidence="1">Membrane</location>
        <topology evidence="1">Multi-pass membrane protein</topology>
    </subcellularLocation>
</comment>
<organism evidence="9 10">
    <name type="scientific">Mya arenaria</name>
    <name type="common">Soft-shell clam</name>
    <dbReference type="NCBI Taxonomy" id="6604"/>
    <lineage>
        <taxon>Eukaryota</taxon>
        <taxon>Metazoa</taxon>
        <taxon>Spiralia</taxon>
        <taxon>Lophotrochozoa</taxon>
        <taxon>Mollusca</taxon>
        <taxon>Bivalvia</taxon>
        <taxon>Autobranchia</taxon>
        <taxon>Heteroconchia</taxon>
        <taxon>Euheterodonta</taxon>
        <taxon>Imparidentia</taxon>
        <taxon>Neoheterodontei</taxon>
        <taxon>Myida</taxon>
        <taxon>Myoidea</taxon>
        <taxon>Myidae</taxon>
        <taxon>Mya</taxon>
    </lineage>
</organism>
<keyword evidence="10" id="KW-1185">Reference proteome</keyword>
<evidence type="ECO:0000256" key="5">
    <source>
        <dbReference type="ARBA" id="ARBA00022989"/>
    </source>
</evidence>
<evidence type="ECO:0000256" key="4">
    <source>
        <dbReference type="ARBA" id="ARBA00022840"/>
    </source>
</evidence>
<evidence type="ECO:0000256" key="1">
    <source>
        <dbReference type="ARBA" id="ARBA00004141"/>
    </source>
</evidence>
<evidence type="ECO:0000313" key="10">
    <source>
        <dbReference type="Proteomes" id="UP001164746"/>
    </source>
</evidence>
<dbReference type="InterPro" id="IPR003439">
    <property type="entry name" value="ABC_transporter-like_ATP-bd"/>
</dbReference>
<dbReference type="PANTHER" id="PTHR19229:SF209">
    <property type="entry name" value="ATP-BINDING CASSETTE SUB-FAMILY A MEMBER 5 ISOFORM X1"/>
    <property type="match status" value="1"/>
</dbReference>
<feature type="transmembrane region" description="Helical" evidence="7">
    <location>
        <begin position="247"/>
        <end position="267"/>
    </location>
</feature>
<dbReference type="PANTHER" id="PTHR19229">
    <property type="entry name" value="ATP-BINDING CASSETTE TRANSPORTER SUBFAMILY A ABCA"/>
    <property type="match status" value="1"/>
</dbReference>
<evidence type="ECO:0000256" key="2">
    <source>
        <dbReference type="ARBA" id="ARBA00022692"/>
    </source>
</evidence>
<reference evidence="9" key="1">
    <citation type="submission" date="2022-11" db="EMBL/GenBank/DDBJ databases">
        <title>Centuries of genome instability and evolution in soft-shell clam transmissible cancer (bioRxiv).</title>
        <authorList>
            <person name="Hart S.F.M."/>
            <person name="Yonemitsu M.A."/>
            <person name="Giersch R.M."/>
            <person name="Beal B.F."/>
            <person name="Arriagada G."/>
            <person name="Davis B.W."/>
            <person name="Ostrander E.A."/>
            <person name="Goff S.P."/>
            <person name="Metzger M.J."/>
        </authorList>
    </citation>
    <scope>NUCLEOTIDE SEQUENCE</scope>
    <source>
        <strain evidence="9">MELC-2E11</strain>
        <tissue evidence="9">Siphon/mantle</tissue>
    </source>
</reference>
<gene>
    <name evidence="9" type="ORF">MAR_023869</name>
</gene>
<dbReference type="InterPro" id="IPR013525">
    <property type="entry name" value="ABC2_TM"/>
</dbReference>
<dbReference type="EMBL" id="CP111014">
    <property type="protein sequence ID" value="WAQ99496.1"/>
    <property type="molecule type" value="Genomic_DNA"/>
</dbReference>
<feature type="domain" description="ABC transporter" evidence="8">
    <location>
        <begin position="516"/>
        <end position="709"/>
    </location>
</feature>
<dbReference type="Proteomes" id="UP001164746">
    <property type="component" value="Chromosome 3"/>
</dbReference>
<dbReference type="Pfam" id="PF23321">
    <property type="entry name" value="R1_ABCA1"/>
    <property type="match status" value="1"/>
</dbReference>
<proteinExistence type="predicted"/>
<keyword evidence="5 7" id="KW-1133">Transmembrane helix</keyword>